<dbReference type="VEuPathDB" id="FungiDB:M747DRAFT_333023"/>
<reference evidence="5" key="1">
    <citation type="journal article" date="2016" name="Genome Announc.">
        <title>Draft genome sequence of Aspergillus niger strain An76.</title>
        <authorList>
            <person name="Gong W."/>
            <person name="Cheng Z."/>
            <person name="Zhang H."/>
            <person name="Liu L."/>
            <person name="Gao P."/>
            <person name="Wang L."/>
        </authorList>
    </citation>
    <scope>NUCLEOTIDE SEQUENCE [LARGE SCALE GENOMIC DNA]</scope>
    <source>
        <strain evidence="5">An76</strain>
    </source>
</reference>
<evidence type="ECO:0000256" key="2">
    <source>
        <dbReference type="ARBA" id="ARBA00023315"/>
    </source>
</evidence>
<dbReference type="VEuPathDB" id="FungiDB:ASPNIDRAFT2_1166009"/>
<dbReference type="VEuPathDB" id="FungiDB:An16g02350"/>
<evidence type="ECO:0000313" key="5">
    <source>
        <dbReference type="Proteomes" id="UP000068243"/>
    </source>
</evidence>
<gene>
    <name evidence="4" type="ORF">ABL_09240</name>
</gene>
<dbReference type="VEuPathDB" id="FungiDB:ATCC64974_73330"/>
<dbReference type="InterPro" id="IPR051283">
    <property type="entry name" value="Sec_Metabolite_Acyltrans"/>
</dbReference>
<organism evidence="4 5">
    <name type="scientific">Aspergillus niger</name>
    <dbReference type="NCBI Taxonomy" id="5061"/>
    <lineage>
        <taxon>Eukaryota</taxon>
        <taxon>Fungi</taxon>
        <taxon>Dikarya</taxon>
        <taxon>Ascomycota</taxon>
        <taxon>Pezizomycotina</taxon>
        <taxon>Eurotiomycetes</taxon>
        <taxon>Eurotiomycetidae</taxon>
        <taxon>Eurotiales</taxon>
        <taxon>Aspergillaceae</taxon>
        <taxon>Aspergillus</taxon>
        <taxon>Aspergillus subgen. Circumdati</taxon>
    </lineage>
</organism>
<dbReference type="AlphaFoldDB" id="A0A100ISL4"/>
<dbReference type="Proteomes" id="UP000068243">
    <property type="component" value="Unassembled WGS sequence"/>
</dbReference>
<name>A0A100ISL4_ASPNG</name>
<keyword evidence="2" id="KW-0012">Acyltransferase</keyword>
<dbReference type="PANTHER" id="PTHR31896:SF64">
    <property type="entry name" value="TRICHOTHECENE 3-O-ACETYLTRANSFERASE"/>
    <property type="match status" value="1"/>
</dbReference>
<dbReference type="PANTHER" id="PTHR31896">
    <property type="entry name" value="FAMILY REGULATORY PROTEIN, PUTATIVE (AFU_ORTHOLOGUE AFUA_3G14730)-RELATED"/>
    <property type="match status" value="1"/>
</dbReference>
<dbReference type="OrthoDB" id="1862401at2759"/>
<evidence type="ECO:0000313" key="4">
    <source>
        <dbReference type="EMBL" id="GAQ46579.1"/>
    </source>
</evidence>
<comment type="caution">
    <text evidence="4">The sequence shown here is derived from an EMBL/GenBank/DDBJ whole genome shotgun (WGS) entry which is preliminary data.</text>
</comment>
<feature type="domain" description="Trichothecene 3-O-acetyltransferase-like N-terminal" evidence="3">
    <location>
        <begin position="15"/>
        <end position="167"/>
    </location>
</feature>
<keyword evidence="1 4" id="KW-0808">Transferase</keyword>
<dbReference type="Gene3D" id="3.30.559.10">
    <property type="entry name" value="Chloramphenicol acetyltransferase-like domain"/>
    <property type="match status" value="2"/>
</dbReference>
<evidence type="ECO:0000256" key="1">
    <source>
        <dbReference type="ARBA" id="ARBA00022679"/>
    </source>
</evidence>
<dbReference type="OMA" id="AFIWQSV"/>
<dbReference type="EMBL" id="BCMY01000022">
    <property type="protein sequence ID" value="GAQ46579.1"/>
    <property type="molecule type" value="Genomic_DNA"/>
</dbReference>
<proteinExistence type="predicted"/>
<sequence length="447" mass="49983">MNDYLDIFGQQTFTINIQSCFCFPLPDNSACPKIIDTLTKGLERLNTSFPWLAGQVVNEGSGDGDTGSFLIRPLQNEAQLIVRDLQHDPSIATMNDLQRAKFPIRMLDQNILAPRNIFPDNQDESAPVFLIQANFITGGLLLTFVAQHNAMDATGLTNIIYLFSKACQNEDFTDKELRDGNIPRRDIVPLLEDSHTIGTELDRYMVKPAPYRHPPDSPETPMPKSSWTSFKISRHSQEALKTIAMASLTPPSFVSTDDALTAFIWQSVTRARLRRLDPSTHSTLMRAVDVRGVLGISSLYPGPIQSNVYNEFPMRRLIEEPLGSIAQQLRLALSDKSHLEHHTRATATFLSRTPDKSKFSFGAGIDTTTDLIFSSWAKLGGCSFDFNLGLELPEAVRKLRCNEVEGLTFLLPKTREGDVVVAISLRDEDIEELRSDVVFMENAEYIG</sequence>
<protein>
    <submittedName>
        <fullName evidence="4">Trichothecene 3-O-acetyltransferase</fullName>
    </submittedName>
</protein>
<evidence type="ECO:0000259" key="3">
    <source>
        <dbReference type="Pfam" id="PF22664"/>
    </source>
</evidence>
<dbReference type="GO" id="GO:0016746">
    <property type="term" value="F:acyltransferase activity"/>
    <property type="evidence" value="ECO:0007669"/>
    <property type="project" value="UniProtKB-KW"/>
</dbReference>
<dbReference type="InterPro" id="IPR023213">
    <property type="entry name" value="CAT-like_dom_sf"/>
</dbReference>
<dbReference type="InterPro" id="IPR054710">
    <property type="entry name" value="Tri101-like_N"/>
</dbReference>
<dbReference type="Pfam" id="PF22664">
    <property type="entry name" value="TRI-like_N"/>
    <property type="match status" value="1"/>
</dbReference>
<accession>A0A100ISL4</accession>